<reference evidence="1 2" key="1">
    <citation type="submission" date="2018-05" db="EMBL/GenBank/DDBJ databases">
        <authorList>
            <person name="Goeker M."/>
            <person name="Huntemann M."/>
            <person name="Clum A."/>
            <person name="Pillay M."/>
            <person name="Palaniappan K."/>
            <person name="Varghese N."/>
            <person name="Mikhailova N."/>
            <person name="Stamatis D."/>
            <person name="Reddy T."/>
            <person name="Daum C."/>
            <person name="Shapiro N."/>
            <person name="Ivanova N."/>
            <person name="Kyrpides N."/>
            <person name="Woyke T."/>
        </authorList>
    </citation>
    <scope>NUCLEOTIDE SEQUENCE [LARGE SCALE GENOMIC DNA]</scope>
    <source>
        <strain evidence="1 2">DSM 26524</strain>
    </source>
</reference>
<evidence type="ECO:0000313" key="1">
    <source>
        <dbReference type="EMBL" id="PWJ72481.1"/>
    </source>
</evidence>
<evidence type="ECO:0000313" key="2">
    <source>
        <dbReference type="Proteomes" id="UP000245412"/>
    </source>
</evidence>
<dbReference type="EMBL" id="QGGY01000018">
    <property type="protein sequence ID" value="PWJ72481.1"/>
    <property type="molecule type" value="Genomic_DNA"/>
</dbReference>
<protein>
    <submittedName>
        <fullName evidence="1">Uncharacterized protein</fullName>
    </submittedName>
</protein>
<gene>
    <name evidence="1" type="ORF">C7383_11892</name>
</gene>
<sequence>MASDNGAERTFRCQFNLKSLKYSNTATYYLVIADEQRVQMPQREPFQIDIAFAVDEFNFFS</sequence>
<name>A0AB73SYN9_9FIRM</name>
<accession>A0AB73SYN9</accession>
<proteinExistence type="predicted"/>
<comment type="caution">
    <text evidence="1">The sequence shown here is derived from an EMBL/GenBank/DDBJ whole genome shotgun (WGS) entry which is preliminary data.</text>
</comment>
<dbReference type="Proteomes" id="UP000245412">
    <property type="component" value="Unassembled WGS sequence"/>
</dbReference>
<keyword evidence="2" id="KW-1185">Reference proteome</keyword>
<organism evidence="1 2">
    <name type="scientific">Murimonas intestini</name>
    <dbReference type="NCBI Taxonomy" id="1337051"/>
    <lineage>
        <taxon>Bacteria</taxon>
        <taxon>Bacillati</taxon>
        <taxon>Bacillota</taxon>
        <taxon>Clostridia</taxon>
        <taxon>Lachnospirales</taxon>
        <taxon>Lachnospiraceae</taxon>
        <taxon>Murimonas</taxon>
    </lineage>
</organism>
<dbReference type="AlphaFoldDB" id="A0AB73SYN9"/>